<feature type="region of interest" description="Disordered" evidence="1">
    <location>
        <begin position="300"/>
        <end position="323"/>
    </location>
</feature>
<dbReference type="Proteomes" id="UP000504632">
    <property type="component" value="Chromosome 2"/>
</dbReference>
<dbReference type="Pfam" id="PF09752">
    <property type="entry name" value="ABHD18"/>
    <property type="match status" value="1"/>
</dbReference>
<dbReference type="OrthoDB" id="9987145at2759"/>
<organism evidence="2 3">
    <name type="scientific">Chanos chanos</name>
    <name type="common">Milkfish</name>
    <name type="synonym">Mugil chanos</name>
    <dbReference type="NCBI Taxonomy" id="29144"/>
    <lineage>
        <taxon>Eukaryota</taxon>
        <taxon>Metazoa</taxon>
        <taxon>Chordata</taxon>
        <taxon>Craniata</taxon>
        <taxon>Vertebrata</taxon>
        <taxon>Euteleostomi</taxon>
        <taxon>Actinopterygii</taxon>
        <taxon>Neopterygii</taxon>
        <taxon>Teleostei</taxon>
        <taxon>Ostariophysi</taxon>
        <taxon>Gonorynchiformes</taxon>
        <taxon>Chanidae</taxon>
        <taxon>Chanos</taxon>
    </lineage>
</organism>
<gene>
    <name evidence="3" type="primary">abhd18</name>
</gene>
<accession>A0A6J2UMH1</accession>
<dbReference type="Gene3D" id="3.40.50.1820">
    <property type="entry name" value="alpha/beta hydrolase"/>
    <property type="match status" value="1"/>
</dbReference>
<reference evidence="3" key="1">
    <citation type="submission" date="2025-08" db="UniProtKB">
        <authorList>
            <consortium name="RefSeq"/>
        </authorList>
    </citation>
    <scope>IDENTIFICATION</scope>
</reference>
<dbReference type="InterPro" id="IPR029058">
    <property type="entry name" value="AB_hydrolase_fold"/>
</dbReference>
<dbReference type="GeneID" id="115805181"/>
<dbReference type="PANTHER" id="PTHR13617:SF14">
    <property type="entry name" value="PROTEIN ABHD18"/>
    <property type="match status" value="1"/>
</dbReference>
<proteinExistence type="predicted"/>
<evidence type="ECO:0000313" key="2">
    <source>
        <dbReference type="Proteomes" id="UP000504632"/>
    </source>
</evidence>
<dbReference type="InParanoid" id="A0A6J2UMH1"/>
<name>A0A6J2UMH1_CHACN</name>
<dbReference type="InterPro" id="IPR019149">
    <property type="entry name" value="ABHD18"/>
</dbReference>
<dbReference type="AlphaFoldDB" id="A0A6J2UMH1"/>
<evidence type="ECO:0000256" key="1">
    <source>
        <dbReference type="SAM" id="MobiDB-lite"/>
    </source>
</evidence>
<dbReference type="SUPFAM" id="SSF53474">
    <property type="entry name" value="alpha/beta-Hydrolases"/>
    <property type="match status" value="1"/>
</dbReference>
<keyword evidence="2" id="KW-1185">Reference proteome</keyword>
<dbReference type="CTD" id="80167"/>
<protein>
    <submittedName>
        <fullName evidence="3">Protein ABHD18</fullName>
    </submittedName>
</protein>
<dbReference type="PANTHER" id="PTHR13617">
    <property type="entry name" value="PROTEIN ABHD18"/>
    <property type="match status" value="1"/>
</dbReference>
<evidence type="ECO:0000313" key="3">
    <source>
        <dbReference type="RefSeq" id="XP_030621545.1"/>
    </source>
</evidence>
<dbReference type="RefSeq" id="XP_030621545.1">
    <property type="nucleotide sequence ID" value="XM_030765685.1"/>
</dbReference>
<sequence length="462" mass="52674">MGVSRLDVLYRRLLLTKMFIQGWGKPEDLKRIFEFRKIIGDREKCKNLVPRDYPVFIDKVEEQTDCKVLNGYFISPLEHLVPGVLPTESIKARFQFLVPKKWRKHRPVCIHLAGTGDHFFWRRRTLMARPMIKESAMASLLLENPYYGYRKPKDQLRSSLKNVSDLFVMGGALILESAVLLHWLEREGYWPLGMTGISMGGHMASLAVTNWPKPIPLIPCLSWTTASSVFTTGVLSKAVNWRELEKQYAASTVYEEEIIQMLEYCGTDSFRMGQEFVKNAPYSLDSLSRLDLHPGLLNLNTRQKHSAGPGSSKTPCSQPGGATDSRLLLRRERDGLDQMLSAVSSSRPHMDMLHAKNITQGRGQRQSLQRESLCFMKGVMDECTHIANFSVPVDPSLIIVVQAKEDAYIPRTGVRSLKEIWPGCEVRYLNGGHISAYLFKQGLFRQAIYDAFDRFLQKYSSF</sequence>